<keyword evidence="2" id="KW-1185">Reference proteome</keyword>
<reference evidence="1 2" key="1">
    <citation type="submission" date="2017-11" db="EMBL/GenBank/DDBJ databases">
        <title>Complete genome sequence of Sphingomonas sp. Strain Cra20, a psychrotolerant potential plant growth promoting rhizobacteria.</title>
        <authorList>
            <person name="Luo Y."/>
        </authorList>
    </citation>
    <scope>NUCLEOTIDE SEQUENCE [LARGE SCALE GENOMIC DNA]</scope>
    <source>
        <strain evidence="1 2">Cra20</strain>
    </source>
</reference>
<dbReference type="OrthoDB" id="7605005at2"/>
<accession>A0A2K8MAN5</accession>
<sequence>MSRWQELQTRSRGDDARCGLPAGFFRLRYFHGKQMRLADYVDEQRYHAGKMRFHNERLHGAGILCGLGVSLLDPDGVALRVARGAALDDCGREIVVGHDQCVDVDAWYRAQKKLPRRDEDNPCHPDKENRVRICVVIRYAECSGAPEPAPRNPCVATSGCGCGGSCGCGGGSGPAACPDPCGVGAEFGRVTEEFELRLMFHPEARRLTEHRLFPNADAIDQAVLDASGGIGLLTALAAPIRTGCPGSDEGWLLLACFSAVVEGEDDEAKIVRVDDIDLECASQVLLSTEVIQYLLASLYAEIDPSIGGPEIIQIALRRLDEARYQVMLSLSAPIDRASLDESANFDLRRLNKTGWDRPENNVVSAEYHQKMTDRYPIDGPAIYLTIDNSDGFLAADARYQLFTPRDADPVVDPQLRQLRPRDLAWRFRLCTDADSGDLVAHPIHGHAHSEGKSDA</sequence>
<gene>
    <name evidence="1" type="ORF">CVN68_02000</name>
</gene>
<protein>
    <submittedName>
        <fullName evidence="1">Uncharacterized protein</fullName>
    </submittedName>
</protein>
<evidence type="ECO:0000313" key="1">
    <source>
        <dbReference type="EMBL" id="ATY30907.1"/>
    </source>
</evidence>
<organism evidence="1 2">
    <name type="scientific">Sphingomonas psychrotolerans</name>
    <dbReference type="NCBI Taxonomy" id="1327635"/>
    <lineage>
        <taxon>Bacteria</taxon>
        <taxon>Pseudomonadati</taxon>
        <taxon>Pseudomonadota</taxon>
        <taxon>Alphaproteobacteria</taxon>
        <taxon>Sphingomonadales</taxon>
        <taxon>Sphingomonadaceae</taxon>
        <taxon>Sphingomonas</taxon>
    </lineage>
</organism>
<dbReference type="EMBL" id="CP024923">
    <property type="protein sequence ID" value="ATY30907.1"/>
    <property type="molecule type" value="Genomic_DNA"/>
</dbReference>
<dbReference type="AlphaFoldDB" id="A0A2K8MAN5"/>
<dbReference type="Proteomes" id="UP000229081">
    <property type="component" value="Chromosome"/>
</dbReference>
<evidence type="ECO:0000313" key="2">
    <source>
        <dbReference type="Proteomes" id="UP000229081"/>
    </source>
</evidence>
<name>A0A2K8MAN5_9SPHN</name>
<dbReference type="KEGG" id="sphc:CVN68_02000"/>
<proteinExistence type="predicted"/>
<dbReference type="RefSeq" id="WP_100280718.1">
    <property type="nucleotide sequence ID" value="NZ_CP024923.1"/>
</dbReference>